<keyword evidence="4" id="KW-0010">Activator</keyword>
<evidence type="ECO:0000256" key="1">
    <source>
        <dbReference type="ARBA" id="ARBA00004123"/>
    </source>
</evidence>
<dbReference type="GO" id="GO:0003677">
    <property type="term" value="F:DNA binding"/>
    <property type="evidence" value="ECO:0007669"/>
    <property type="project" value="UniProtKB-KW"/>
</dbReference>
<keyword evidence="11" id="KW-1185">Reference proteome</keyword>
<dbReference type="PANTHER" id="PTHR31985">
    <property type="entry name" value="ETHYLENE-RESPONSIVE TRANSCRIPTION FACTOR ERF042-RELATED"/>
    <property type="match status" value="1"/>
</dbReference>
<dbReference type="SMART" id="SM00380">
    <property type="entry name" value="AP2"/>
    <property type="match status" value="1"/>
</dbReference>
<name>A0AAN8Z066_9MAGN</name>
<evidence type="ECO:0000313" key="10">
    <source>
        <dbReference type="EMBL" id="KAK6918630.1"/>
    </source>
</evidence>
<evidence type="ECO:0000256" key="4">
    <source>
        <dbReference type="ARBA" id="ARBA00023159"/>
    </source>
</evidence>
<evidence type="ECO:0000256" key="8">
    <source>
        <dbReference type="SAM" id="MobiDB-lite"/>
    </source>
</evidence>
<feature type="region of interest" description="Disordered" evidence="8">
    <location>
        <begin position="1"/>
        <end position="121"/>
    </location>
</feature>
<dbReference type="AlphaFoldDB" id="A0AAN8Z066"/>
<feature type="compositionally biased region" description="Basic and acidic residues" evidence="8">
    <location>
        <begin position="1"/>
        <end position="10"/>
    </location>
</feature>
<feature type="compositionally biased region" description="Low complexity" evidence="8">
    <location>
        <begin position="14"/>
        <end position="43"/>
    </location>
</feature>
<gene>
    <name evidence="10" type="ORF">RJ641_017052</name>
</gene>
<keyword evidence="3" id="KW-0238">DNA-binding</keyword>
<keyword evidence="6" id="KW-0539">Nucleus</keyword>
<comment type="caution">
    <text evidence="10">The sequence shown here is derived from an EMBL/GenBank/DDBJ whole genome shotgun (WGS) entry which is preliminary data.</text>
</comment>
<dbReference type="GO" id="GO:0005634">
    <property type="term" value="C:nucleus"/>
    <property type="evidence" value="ECO:0007669"/>
    <property type="project" value="UniProtKB-SubCell"/>
</dbReference>
<comment type="similarity">
    <text evidence="7">Belongs to the AP2/ERF transcription factor family. ERF subfamily.</text>
</comment>
<dbReference type="InterPro" id="IPR051032">
    <property type="entry name" value="AP2/ERF_TF_ERF_subfamily"/>
</dbReference>
<dbReference type="PANTHER" id="PTHR31985:SF130">
    <property type="entry name" value="ETHYLENE-RESPONSIVE TRANSCRIPTION FACTOR ERF034"/>
    <property type="match status" value="1"/>
</dbReference>
<reference evidence="10 11" key="1">
    <citation type="submission" date="2023-12" db="EMBL/GenBank/DDBJ databases">
        <title>A high-quality genome assembly for Dillenia turbinata (Dilleniales).</title>
        <authorList>
            <person name="Chanderbali A."/>
        </authorList>
    </citation>
    <scope>NUCLEOTIDE SEQUENCE [LARGE SCALE GENOMIC DNA]</scope>
    <source>
        <strain evidence="10">LSX21</strain>
        <tissue evidence="10">Leaf</tissue>
    </source>
</reference>
<feature type="compositionally biased region" description="Low complexity" evidence="8">
    <location>
        <begin position="218"/>
        <end position="242"/>
    </location>
</feature>
<dbReference type="Pfam" id="PF00847">
    <property type="entry name" value="AP2"/>
    <property type="match status" value="1"/>
</dbReference>
<sequence length="289" mass="31601">MEDHLFRESEAQDSSSSSTSTSTTTTRVTVAATSSSCSSFTPTPENLKSFSNLDQNKEKQEKSASKQGTKRALESKICGNESKRRNKNNIDSHSNSSDNNKMNNSISGSNSNSNNHPTYRGVRMRNWGKWVSEIREPRKKSRIWLGTFATAEMAARAHDVAALTIKGQSAYLNFPELADRLPRPVSSAPKDIRAAAELAAAATFTCHEPVSKSGQADPPTSLSTNSSLSSDDTQDSSNSPNSASTEDDDDALFDLPDLIDGLCYYSSSTWQLAEADGVFRLEEPSFWEY</sequence>
<dbReference type="Gene3D" id="3.30.730.10">
    <property type="entry name" value="AP2/ERF domain"/>
    <property type="match status" value="1"/>
</dbReference>
<protein>
    <submittedName>
        <fullName evidence="10">AP2/ERF domain</fullName>
    </submittedName>
</protein>
<evidence type="ECO:0000256" key="7">
    <source>
        <dbReference type="ARBA" id="ARBA00024343"/>
    </source>
</evidence>
<dbReference type="SUPFAM" id="SSF54171">
    <property type="entry name" value="DNA-binding domain"/>
    <property type="match status" value="1"/>
</dbReference>
<dbReference type="CDD" id="cd00018">
    <property type="entry name" value="AP2"/>
    <property type="match status" value="1"/>
</dbReference>
<evidence type="ECO:0000256" key="6">
    <source>
        <dbReference type="ARBA" id="ARBA00023242"/>
    </source>
</evidence>
<evidence type="ECO:0000256" key="3">
    <source>
        <dbReference type="ARBA" id="ARBA00023125"/>
    </source>
</evidence>
<dbReference type="FunFam" id="3.30.730.10:FF:000001">
    <property type="entry name" value="Ethylene-responsive transcription factor 2"/>
    <property type="match status" value="1"/>
</dbReference>
<dbReference type="PROSITE" id="PS51032">
    <property type="entry name" value="AP2_ERF"/>
    <property type="match status" value="1"/>
</dbReference>
<feature type="region of interest" description="Disordered" evidence="8">
    <location>
        <begin position="209"/>
        <end position="250"/>
    </location>
</feature>
<accession>A0AAN8Z066</accession>
<dbReference type="Proteomes" id="UP001370490">
    <property type="component" value="Unassembled WGS sequence"/>
</dbReference>
<proteinExistence type="inferred from homology"/>
<feature type="compositionally biased region" description="Low complexity" evidence="8">
    <location>
        <begin position="89"/>
        <end position="115"/>
    </location>
</feature>
<dbReference type="GO" id="GO:0003700">
    <property type="term" value="F:DNA-binding transcription factor activity"/>
    <property type="evidence" value="ECO:0007669"/>
    <property type="project" value="InterPro"/>
</dbReference>
<dbReference type="PRINTS" id="PR00367">
    <property type="entry name" value="ETHRSPELEMNT"/>
</dbReference>
<dbReference type="InterPro" id="IPR036955">
    <property type="entry name" value="AP2/ERF_dom_sf"/>
</dbReference>
<evidence type="ECO:0000256" key="5">
    <source>
        <dbReference type="ARBA" id="ARBA00023163"/>
    </source>
</evidence>
<dbReference type="EMBL" id="JBAMMX010000022">
    <property type="protein sequence ID" value="KAK6918630.1"/>
    <property type="molecule type" value="Genomic_DNA"/>
</dbReference>
<dbReference type="InterPro" id="IPR016177">
    <property type="entry name" value="DNA-bd_dom_sf"/>
</dbReference>
<feature type="domain" description="AP2/ERF" evidence="9">
    <location>
        <begin position="118"/>
        <end position="175"/>
    </location>
</feature>
<keyword evidence="2" id="KW-0805">Transcription regulation</keyword>
<organism evidence="10 11">
    <name type="scientific">Dillenia turbinata</name>
    <dbReference type="NCBI Taxonomy" id="194707"/>
    <lineage>
        <taxon>Eukaryota</taxon>
        <taxon>Viridiplantae</taxon>
        <taxon>Streptophyta</taxon>
        <taxon>Embryophyta</taxon>
        <taxon>Tracheophyta</taxon>
        <taxon>Spermatophyta</taxon>
        <taxon>Magnoliopsida</taxon>
        <taxon>eudicotyledons</taxon>
        <taxon>Gunneridae</taxon>
        <taxon>Pentapetalae</taxon>
        <taxon>Dilleniales</taxon>
        <taxon>Dilleniaceae</taxon>
        <taxon>Dillenia</taxon>
    </lineage>
</organism>
<dbReference type="InterPro" id="IPR001471">
    <property type="entry name" value="AP2/ERF_dom"/>
</dbReference>
<keyword evidence="5" id="KW-0804">Transcription</keyword>
<evidence type="ECO:0000313" key="11">
    <source>
        <dbReference type="Proteomes" id="UP001370490"/>
    </source>
</evidence>
<comment type="subcellular location">
    <subcellularLocation>
        <location evidence="1">Nucleus</location>
    </subcellularLocation>
</comment>
<feature type="compositionally biased region" description="Basic and acidic residues" evidence="8">
    <location>
        <begin position="55"/>
        <end position="64"/>
    </location>
</feature>
<feature type="compositionally biased region" description="Polar residues" evidence="8">
    <location>
        <begin position="44"/>
        <end position="54"/>
    </location>
</feature>
<evidence type="ECO:0000259" key="9">
    <source>
        <dbReference type="PROSITE" id="PS51032"/>
    </source>
</evidence>
<evidence type="ECO:0000256" key="2">
    <source>
        <dbReference type="ARBA" id="ARBA00023015"/>
    </source>
</evidence>